<feature type="transmembrane region" description="Helical" evidence="7">
    <location>
        <begin position="315"/>
        <end position="346"/>
    </location>
</feature>
<evidence type="ECO:0000256" key="7">
    <source>
        <dbReference type="SAM" id="Phobius"/>
    </source>
</evidence>
<feature type="transmembrane region" description="Helical" evidence="7">
    <location>
        <begin position="45"/>
        <end position="66"/>
    </location>
</feature>
<reference evidence="8" key="1">
    <citation type="journal article" date="2014" name="Int. J. Syst. Evol. Microbiol.">
        <title>Complete genome sequence of Corynebacterium casei LMG S-19264T (=DSM 44701T), isolated from a smear-ripened cheese.</title>
        <authorList>
            <consortium name="US DOE Joint Genome Institute (JGI-PGF)"/>
            <person name="Walter F."/>
            <person name="Albersmeier A."/>
            <person name="Kalinowski J."/>
            <person name="Ruckert C."/>
        </authorList>
    </citation>
    <scope>NUCLEOTIDE SEQUENCE</scope>
    <source>
        <strain evidence="8">CGMCC 1.12195</strain>
    </source>
</reference>
<evidence type="ECO:0000256" key="4">
    <source>
        <dbReference type="ARBA" id="ARBA00022692"/>
    </source>
</evidence>
<feature type="transmembrane region" description="Helical" evidence="7">
    <location>
        <begin position="226"/>
        <end position="246"/>
    </location>
</feature>
<organism evidence="8 9">
    <name type="scientific">Parapedobacter pyrenivorans</name>
    <dbReference type="NCBI Taxonomy" id="1305674"/>
    <lineage>
        <taxon>Bacteria</taxon>
        <taxon>Pseudomonadati</taxon>
        <taxon>Bacteroidota</taxon>
        <taxon>Sphingobacteriia</taxon>
        <taxon>Sphingobacteriales</taxon>
        <taxon>Sphingobacteriaceae</taxon>
        <taxon>Parapedobacter</taxon>
    </lineage>
</organism>
<name>A0A917HFN0_9SPHI</name>
<keyword evidence="9" id="KW-1185">Reference proteome</keyword>
<evidence type="ECO:0000313" key="9">
    <source>
        <dbReference type="Proteomes" id="UP000660862"/>
    </source>
</evidence>
<comment type="subcellular location">
    <subcellularLocation>
        <location evidence="1">Cell membrane</location>
        <topology evidence="1">Multi-pass membrane protein</topology>
    </subcellularLocation>
</comment>
<feature type="transmembrane region" description="Helical" evidence="7">
    <location>
        <begin position="78"/>
        <end position="104"/>
    </location>
</feature>
<dbReference type="SUPFAM" id="SSF118215">
    <property type="entry name" value="Proton glutamate symport protein"/>
    <property type="match status" value="1"/>
</dbReference>
<protein>
    <submittedName>
        <fullName evidence="8">Sodium:proton antiporter</fullName>
    </submittedName>
</protein>
<dbReference type="PRINTS" id="PR00173">
    <property type="entry name" value="EDTRNSPORT"/>
</dbReference>
<comment type="caution">
    <text evidence="8">The sequence shown here is derived from an EMBL/GenBank/DDBJ whole genome shotgun (WGS) entry which is preliminary data.</text>
</comment>
<dbReference type="RefSeq" id="WP_188504393.1">
    <property type="nucleotide sequence ID" value="NZ_BMER01000001.1"/>
</dbReference>
<dbReference type="EMBL" id="BMER01000001">
    <property type="protein sequence ID" value="GGG76541.1"/>
    <property type="molecule type" value="Genomic_DNA"/>
</dbReference>
<gene>
    <name evidence="8" type="primary">gltT</name>
    <name evidence="8" type="ORF">GCM10007415_05440</name>
</gene>
<keyword evidence="2" id="KW-0813">Transport</keyword>
<evidence type="ECO:0000256" key="3">
    <source>
        <dbReference type="ARBA" id="ARBA00022475"/>
    </source>
</evidence>
<feature type="transmembrane region" description="Helical" evidence="7">
    <location>
        <begin position="150"/>
        <end position="167"/>
    </location>
</feature>
<keyword evidence="3" id="KW-1003">Cell membrane</keyword>
<dbReference type="Gene3D" id="1.10.3860.10">
    <property type="entry name" value="Sodium:dicarboxylate symporter"/>
    <property type="match status" value="1"/>
</dbReference>
<feature type="transmembrane region" description="Helical" evidence="7">
    <location>
        <begin position="12"/>
        <end position="33"/>
    </location>
</feature>
<accession>A0A917HFN0</accession>
<evidence type="ECO:0000256" key="1">
    <source>
        <dbReference type="ARBA" id="ARBA00004651"/>
    </source>
</evidence>
<dbReference type="Pfam" id="PF00375">
    <property type="entry name" value="SDF"/>
    <property type="match status" value="1"/>
</dbReference>
<proteinExistence type="predicted"/>
<keyword evidence="6 7" id="KW-0472">Membrane</keyword>
<feature type="transmembrane region" description="Helical" evidence="7">
    <location>
        <begin position="188"/>
        <end position="206"/>
    </location>
</feature>
<dbReference type="AlphaFoldDB" id="A0A917HFN0"/>
<dbReference type="PANTHER" id="PTHR42865:SF7">
    <property type="entry name" value="PROTON_GLUTAMATE-ASPARTATE SYMPORTER"/>
    <property type="match status" value="1"/>
</dbReference>
<keyword evidence="4 7" id="KW-0812">Transmembrane</keyword>
<keyword evidence="5 7" id="KW-1133">Transmembrane helix</keyword>
<dbReference type="PANTHER" id="PTHR42865">
    <property type="entry name" value="PROTON/GLUTAMATE-ASPARTATE SYMPORTER"/>
    <property type="match status" value="1"/>
</dbReference>
<dbReference type="GO" id="GO:0005886">
    <property type="term" value="C:plasma membrane"/>
    <property type="evidence" value="ECO:0007669"/>
    <property type="project" value="UniProtKB-SubCell"/>
</dbReference>
<dbReference type="Proteomes" id="UP000660862">
    <property type="component" value="Unassembled WGS sequence"/>
</dbReference>
<evidence type="ECO:0000313" key="8">
    <source>
        <dbReference type="EMBL" id="GGG76541.1"/>
    </source>
</evidence>
<evidence type="ECO:0000256" key="6">
    <source>
        <dbReference type="ARBA" id="ARBA00023136"/>
    </source>
</evidence>
<feature type="transmembrane region" description="Helical" evidence="7">
    <location>
        <begin position="358"/>
        <end position="381"/>
    </location>
</feature>
<reference evidence="8" key="2">
    <citation type="submission" date="2020-09" db="EMBL/GenBank/DDBJ databases">
        <authorList>
            <person name="Sun Q."/>
            <person name="Zhou Y."/>
        </authorList>
    </citation>
    <scope>NUCLEOTIDE SEQUENCE</scope>
    <source>
        <strain evidence="8">CGMCC 1.12195</strain>
    </source>
</reference>
<dbReference type="InterPro" id="IPR001991">
    <property type="entry name" value="Na-dicarboxylate_symporter"/>
</dbReference>
<sequence length="425" mass="45201">MERQLPNFLKNYGSILLLLLGIVVGSIVGGFFPEIVAWLKPLGDIFLNLLFAAVIPLLFFAIASAVANIDGSQKLGRIISTMAGVFLGTVIIAALCTIIVLWFFPVDAPQVAQETADELLQGNPGDTWGDKLVRFVTVDEFYKLLSRENMLAFVIFSFLVGIAAMRSGETGASFRKFLISGNEVMKQLLILIMKIAPIGLGAYFAYQVGTIGPELFGFYAKPLGLYYILGAFYFIVFFSLYAYAAGGKHGVNRFWRNNILPSATAISTCSSIATMPVNLSVAPKMGIPAAVANVVIPLGTTLHKDGSSMSSIVKIYVAFVLIGWDFFDPMTLLTALGITILVSIVAGGIPNGGYIGEMLMISVYGLPTEAIPAVMIIGTLVDPMATLLNATGDNVAAMLVAKFAGARGTLSAADGLNTDDADGTD</sequence>
<dbReference type="GO" id="GO:0015293">
    <property type="term" value="F:symporter activity"/>
    <property type="evidence" value="ECO:0007669"/>
    <property type="project" value="UniProtKB-KW"/>
</dbReference>
<evidence type="ECO:0000256" key="5">
    <source>
        <dbReference type="ARBA" id="ARBA00022989"/>
    </source>
</evidence>
<evidence type="ECO:0000256" key="2">
    <source>
        <dbReference type="ARBA" id="ARBA00022448"/>
    </source>
</evidence>
<dbReference type="InterPro" id="IPR036458">
    <property type="entry name" value="Na:dicarbo_symporter_sf"/>
</dbReference>